<dbReference type="Proteomes" id="UP000185400">
    <property type="component" value="Segment"/>
</dbReference>
<dbReference type="Proteomes" id="UP000185388">
    <property type="component" value="Segment"/>
</dbReference>
<evidence type="ECO:0000313" key="16">
    <source>
        <dbReference type="EMBL" id="AIX35415.1"/>
    </source>
</evidence>
<dbReference type="Proteomes" id="UP000185392">
    <property type="component" value="Segment"/>
</dbReference>
<dbReference type="Proteomes" id="UP000185387">
    <property type="component" value="Segment"/>
</dbReference>
<dbReference type="EMBL" id="KJ019116">
    <property type="protein sequence ID" value="AIX35415.1"/>
    <property type="molecule type" value="Genomic_DNA"/>
</dbReference>
<evidence type="ECO:0000313" key="6">
    <source>
        <dbReference type="EMBL" id="AIX20755.1"/>
    </source>
</evidence>
<dbReference type="EMBL" id="KJ019067">
    <property type="protein sequence ID" value="AIX23553.1"/>
    <property type="molecule type" value="Genomic_DNA"/>
</dbReference>
<dbReference type="Proteomes" id="UP000185391">
    <property type="component" value="Segment"/>
</dbReference>
<dbReference type="Proteomes" id="UP000185403">
    <property type="component" value="Segment"/>
</dbReference>
<evidence type="ECO:0000313" key="4">
    <source>
        <dbReference type="EMBL" id="AIX16880.1"/>
    </source>
</evidence>
<dbReference type="Proteomes" id="UP000185406">
    <property type="component" value="Segment"/>
</dbReference>
<evidence type="ECO:0000313" key="20">
    <source>
        <dbReference type="EMBL" id="AIX40229.1"/>
    </source>
</evidence>
<dbReference type="EMBL" id="KJ019138">
    <property type="protein sequence ID" value="AIX40229.1"/>
    <property type="molecule type" value="Genomic_DNA"/>
</dbReference>
<evidence type="ECO:0000313" key="26">
    <source>
        <dbReference type="Proteomes" id="UP000185387"/>
    </source>
</evidence>
<dbReference type="Proteomes" id="UP000185407">
    <property type="component" value="Segment"/>
</dbReference>
<dbReference type="EMBL" id="KJ019065">
    <property type="protein sequence ID" value="AIX23057.1"/>
    <property type="molecule type" value="Genomic_DNA"/>
</dbReference>
<organism evidence="11 27">
    <name type="scientific">Synechococcus phage ACG-2014a</name>
    <dbReference type="NCBI Taxonomy" id="1493507"/>
    <lineage>
        <taxon>Viruses</taxon>
        <taxon>Duplodnaviria</taxon>
        <taxon>Heunggongvirae</taxon>
        <taxon>Uroviricota</taxon>
        <taxon>Caudoviricetes</taxon>
        <taxon>Pantevenvirales</taxon>
        <taxon>Kyanoviridae</taxon>
        <taxon>Acionnavirus</taxon>
        <taxon>Acionnavirus monteraybay</taxon>
    </lineage>
</organism>
<evidence type="ECO:0000313" key="19">
    <source>
        <dbReference type="EMBL" id="AIX40021.1"/>
    </source>
</evidence>
<dbReference type="EMBL" id="KJ019033">
    <property type="protein sequence ID" value="AIX15770.1"/>
    <property type="molecule type" value="Genomic_DNA"/>
</dbReference>
<dbReference type="EMBL" id="KJ019026">
    <property type="protein sequence ID" value="AIX14259.1"/>
    <property type="molecule type" value="Genomic_DNA"/>
</dbReference>
<evidence type="ECO:0000313" key="7">
    <source>
        <dbReference type="EMBL" id="AIX23057.1"/>
    </source>
</evidence>
<dbReference type="Proteomes" id="UP000185404">
    <property type="component" value="Segment"/>
</dbReference>
<dbReference type="EMBL" id="KJ019081">
    <property type="protein sequence ID" value="AIX26589.1"/>
    <property type="molecule type" value="Genomic_DNA"/>
</dbReference>
<dbReference type="EMBL" id="KJ019122">
    <property type="protein sequence ID" value="AIX36711.1"/>
    <property type="molecule type" value="Genomic_DNA"/>
</dbReference>
<dbReference type="EMBL" id="KJ019068">
    <property type="protein sequence ID" value="AIX23759.1"/>
    <property type="molecule type" value="Genomic_DNA"/>
</dbReference>
<proteinExistence type="predicted"/>
<dbReference type="Proteomes" id="UP000185395">
    <property type="component" value="Segment"/>
</dbReference>
<evidence type="ECO:0000313" key="21">
    <source>
        <dbReference type="EMBL" id="AIX44287.1"/>
    </source>
</evidence>
<evidence type="ECO:0000313" key="8">
    <source>
        <dbReference type="EMBL" id="AIX23553.1"/>
    </source>
</evidence>
<sequence>MALNHVPDNVPELMKRDFGTSVLITDTKSDYYLDKYRENMEKMGSDSKKQWR</sequence>
<dbReference type="Proteomes" id="UP000185399">
    <property type="component" value="Segment"/>
</dbReference>
<protein>
    <submittedName>
        <fullName evidence="11">Uncharacterized protein</fullName>
    </submittedName>
</protein>
<dbReference type="Proteomes" id="UP000185396">
    <property type="component" value="Segment"/>
</dbReference>
<evidence type="ECO:0000313" key="17">
    <source>
        <dbReference type="EMBL" id="AIX36711.1"/>
    </source>
</evidence>
<accession>A0A0E3FH99</accession>
<dbReference type="EMBL" id="KJ019038">
    <property type="protein sequence ID" value="AIX16880.1"/>
    <property type="molecule type" value="Genomic_DNA"/>
</dbReference>
<dbReference type="EMBL" id="KJ019055">
    <property type="protein sequence ID" value="AIX20755.1"/>
    <property type="molecule type" value="Genomic_DNA"/>
</dbReference>
<dbReference type="EMBL" id="KJ019030">
    <property type="protein sequence ID" value="AIX15124.1"/>
    <property type="molecule type" value="Genomic_DNA"/>
</dbReference>
<dbReference type="EMBL" id="KJ019084">
    <property type="protein sequence ID" value="AIX27227.1"/>
    <property type="molecule type" value="Genomic_DNA"/>
</dbReference>
<dbReference type="Proteomes" id="UP000185393">
    <property type="component" value="Segment"/>
</dbReference>
<evidence type="ECO:0000313" key="23">
    <source>
        <dbReference type="EMBL" id="AIX45416.1"/>
    </source>
</evidence>
<dbReference type="EMBL" id="KJ019135">
    <property type="protein sequence ID" value="AIX39594.1"/>
    <property type="molecule type" value="Genomic_DNA"/>
</dbReference>
<evidence type="ECO:0000313" key="18">
    <source>
        <dbReference type="EMBL" id="AIX39594.1"/>
    </source>
</evidence>
<evidence type="ECO:0000313" key="3">
    <source>
        <dbReference type="EMBL" id="AIX15770.1"/>
    </source>
</evidence>
<dbReference type="Proteomes" id="UP000033004">
    <property type="component" value="Segment"/>
</dbReference>
<dbReference type="EMBL" id="KJ019157">
    <property type="protein sequence ID" value="AIX45208.1"/>
    <property type="molecule type" value="Genomic_DNA"/>
</dbReference>
<evidence type="ECO:0000313" key="1">
    <source>
        <dbReference type="EMBL" id="AIX14259.1"/>
    </source>
</evidence>
<reference evidence="25 26" key="1">
    <citation type="submission" date="2013-12" db="EMBL/GenBank/DDBJ databases">
        <title>Ecological redundancy of diverse viral populations within a natural community.</title>
        <authorList>
            <person name="Gregory A.C."/>
            <person name="LaButti K."/>
            <person name="Copeland A."/>
            <person name="Woyke T."/>
            <person name="Sullivan M.B."/>
        </authorList>
    </citation>
    <scope>NUCLEOTIDE SEQUENCE [LARGE SCALE GENOMIC DNA]</scope>
    <source>
        <strain evidence="18">Syn7803C101</strain>
        <strain evidence="19">Syn7803C104</strain>
        <strain evidence="20">Syn7803C107</strain>
        <strain evidence="21">Syn7803C26</strain>
        <strain evidence="22">Syn7803C31</strain>
        <strain evidence="23">Syn7803C33</strain>
        <strain evidence="24">Syn7803C38</strain>
        <strain evidence="1">Syn7803C42</strain>
        <strain evidence="2">Syn7803C47</strain>
        <strain evidence="3">Syn7803C53</strain>
        <strain evidence="4">Syn7803C59</strain>
        <strain evidence="5">Syn7803C60</strain>
        <strain evidence="6">Syn7803C86</strain>
        <strain evidence="7">Syn7803C99</strain>
        <strain evidence="14">Syn7803US1</strain>
        <strain evidence="8">Syn7803US101</strain>
        <strain evidence="9">Syn7803US102</strain>
        <strain evidence="10">Syn7803US112</strain>
        <strain evidence="11">Syn7803US117</strain>
        <strain evidence="12">Syn7803US123</strain>
        <strain evidence="13">Syn7803US19</strain>
        <strain evidence="15">Syn7803US60</strain>
        <strain evidence="16">Syn7803US62</strain>
        <strain evidence="17">Syn7803US79</strain>
    </source>
</reference>
<dbReference type="EMBL" id="KJ019087">
    <property type="protein sequence ID" value="AIX28002.1"/>
    <property type="molecule type" value="Genomic_DNA"/>
</dbReference>
<dbReference type="EMBL" id="KJ019088">
    <property type="protein sequence ID" value="AIX28210.1"/>
    <property type="molecule type" value="Genomic_DNA"/>
</dbReference>
<dbReference type="Proteomes" id="UP000185405">
    <property type="component" value="Segment"/>
</dbReference>
<evidence type="ECO:0000313" key="22">
    <source>
        <dbReference type="EMBL" id="AIX45208.1"/>
    </source>
</evidence>
<gene>
    <name evidence="18" type="ORF">Syn7803C101_76</name>
    <name evidence="19" type="ORF">Syn7803C104_77</name>
    <name evidence="20" type="ORF">Syn7803C107_75</name>
    <name evidence="21" type="ORF">Syn7803C26_75</name>
    <name evidence="22" type="ORF">Syn7803C31_76</name>
    <name evidence="23" type="ORF">Syn7803C33_73</name>
    <name evidence="24" type="ORF">Syn7803C38_73</name>
    <name evidence="1" type="ORF">Syn7803C42_74</name>
    <name evidence="2" type="ORF">Syn7803C47_75</name>
    <name evidence="3" type="ORF">Syn7803C53_73</name>
    <name evidence="4" type="ORF">Syn7803C59_73</name>
    <name evidence="5" type="ORF">Syn7803C60_73</name>
    <name evidence="6" type="ORF">Syn7803C86_75</name>
    <name evidence="7" type="ORF">Syn7803C99_74</name>
    <name evidence="8" type="ORF">Syn7803US101_74</name>
    <name evidence="9" type="ORF">Syn7803US102_74</name>
    <name evidence="10" type="ORF">Syn7803US112_74</name>
    <name evidence="11" type="ORF">Syn7803US117_74</name>
    <name evidence="12" type="ORF">Syn7803US123_76</name>
    <name evidence="13" type="ORF">Syn7803US19_73</name>
    <name evidence="14" type="ORF">Syn7803US1_74</name>
    <name evidence="15" type="ORF">Syn7803US60_74</name>
    <name evidence="16" type="ORF">Syn7803US62_74</name>
    <name evidence="17" type="ORF">Syn7803US79_75</name>
</gene>
<evidence type="ECO:0000313" key="10">
    <source>
        <dbReference type="EMBL" id="AIX25506.1"/>
    </source>
</evidence>
<evidence type="ECO:0000313" key="24">
    <source>
        <dbReference type="EMBL" id="AIX46565.1"/>
    </source>
</evidence>
<evidence type="ECO:0000313" key="15">
    <source>
        <dbReference type="EMBL" id="AIX34992.1"/>
    </source>
</evidence>
<dbReference type="EMBL" id="KJ019137">
    <property type="protein sequence ID" value="AIX40021.1"/>
    <property type="molecule type" value="Genomic_DNA"/>
</dbReference>
<evidence type="ECO:0000313" key="27">
    <source>
        <dbReference type="Proteomes" id="UP000185406"/>
    </source>
</evidence>
<dbReference type="Proteomes" id="UP000185402">
    <property type="component" value="Segment"/>
</dbReference>
<evidence type="ECO:0000313" key="11">
    <source>
        <dbReference type="EMBL" id="AIX26589.1"/>
    </source>
</evidence>
<dbReference type="Proteomes" id="UP000185408">
    <property type="component" value="Segment"/>
</dbReference>
<evidence type="ECO:0000313" key="12">
    <source>
        <dbReference type="EMBL" id="AIX27227.1"/>
    </source>
</evidence>
<evidence type="ECO:0000313" key="9">
    <source>
        <dbReference type="EMBL" id="AIX23759.1"/>
    </source>
</evidence>
<evidence type="ECO:0000313" key="25">
    <source>
        <dbReference type="Proteomes" id="UP000033004"/>
    </source>
</evidence>
<evidence type="ECO:0000313" key="14">
    <source>
        <dbReference type="EMBL" id="AIX28210.1"/>
    </source>
</evidence>
<dbReference type="EMBL" id="KJ019158">
    <property type="protein sequence ID" value="AIX45416.1"/>
    <property type="molecule type" value="Genomic_DNA"/>
</dbReference>
<dbReference type="Proteomes" id="UP000185390">
    <property type="component" value="Segment"/>
</dbReference>
<name>A0A0E3FH99_9CAUD</name>
<dbReference type="EMBL" id="KJ019039">
    <property type="protein sequence ID" value="AIX17089.1"/>
    <property type="molecule type" value="Genomic_DNA"/>
</dbReference>
<evidence type="ECO:0000313" key="2">
    <source>
        <dbReference type="EMBL" id="AIX15124.1"/>
    </source>
</evidence>
<dbReference type="EMBL" id="KJ019076">
    <property type="protein sequence ID" value="AIX25506.1"/>
    <property type="molecule type" value="Genomic_DNA"/>
</dbReference>
<dbReference type="EMBL" id="KJ019163">
    <property type="protein sequence ID" value="AIX46565.1"/>
    <property type="molecule type" value="Genomic_DNA"/>
</dbReference>
<evidence type="ECO:0000313" key="5">
    <source>
        <dbReference type="EMBL" id="AIX17089.1"/>
    </source>
</evidence>
<dbReference type="EMBL" id="KJ019153">
    <property type="protein sequence ID" value="AIX44287.1"/>
    <property type="molecule type" value="Genomic_DNA"/>
</dbReference>
<evidence type="ECO:0000313" key="13">
    <source>
        <dbReference type="EMBL" id="AIX28002.1"/>
    </source>
</evidence>
<dbReference type="Proteomes" id="UP000185389">
    <property type="component" value="Segment"/>
</dbReference>
<dbReference type="Proteomes" id="UP000185401">
    <property type="component" value="Segment"/>
</dbReference>
<dbReference type="Proteomes" id="UP000185394">
    <property type="component" value="Segment"/>
</dbReference>
<dbReference type="EMBL" id="KJ019114">
    <property type="protein sequence ID" value="AIX34992.1"/>
    <property type="molecule type" value="Genomic_DNA"/>
</dbReference>
<dbReference type="Proteomes" id="UP000185398">
    <property type="component" value="Segment"/>
</dbReference>
<dbReference type="Proteomes" id="UP000185397">
    <property type="component" value="Segment"/>
</dbReference>
<dbReference type="Proteomes" id="UP000185409">
    <property type="component" value="Segment"/>
</dbReference>